<evidence type="ECO:0000313" key="2">
    <source>
        <dbReference type="EMBL" id="ABK97955.1"/>
    </source>
</evidence>
<dbReference type="eggNOG" id="COG0574">
    <property type="taxonomic scope" value="Bacteria"/>
</dbReference>
<organism evidence="2 3">
    <name type="scientific">Pelobacter propionicus (strain DSM 2379 / NBRC 103807 / OttBd1)</name>
    <dbReference type="NCBI Taxonomy" id="338966"/>
    <lineage>
        <taxon>Bacteria</taxon>
        <taxon>Pseudomonadati</taxon>
        <taxon>Thermodesulfobacteriota</taxon>
        <taxon>Desulfuromonadia</taxon>
        <taxon>Desulfuromonadales</taxon>
        <taxon>Desulfuromonadaceae</taxon>
        <taxon>Pelobacter</taxon>
    </lineage>
</organism>
<dbReference type="Proteomes" id="UP000006732">
    <property type="component" value="Chromosome"/>
</dbReference>
<dbReference type="STRING" id="338966.Ppro_0321"/>
<dbReference type="Gene3D" id="3.30.1490.20">
    <property type="entry name" value="ATP-grasp fold, A domain"/>
    <property type="match status" value="1"/>
</dbReference>
<dbReference type="InterPro" id="IPR013815">
    <property type="entry name" value="ATP_grasp_subdomain_1"/>
</dbReference>
<evidence type="ECO:0000313" key="3">
    <source>
        <dbReference type="Proteomes" id="UP000006732"/>
    </source>
</evidence>
<sequence length="892" mass="99719">MPAFDRISSGLPGLDQILDWIRLGDNVVWQVESVGEYRDIVAPFARQTLADGRTTIYIRFAPHEPVLDPLPGLTIHRLDPSSGFESFTGELHRIIAEAGRDAFYVFDSLSELQTAWAADLMMGNFFMVTCPYLFELDTVAWFCLLRQRHSYDTVARIRETTQILLDLFSDNGYLYVHPLKVWKRYSPTMFFPHRFRLSEPDDIRPLTDGVSVSRFYRLAAGPPGLERGESTRNLDSWERFFLDAAKQARSQEFHDGELPDLVSRMAQRLIGQAPRFLDMVVRNCSVWDLLEVRERMIGSGMIGGKAAGMLLARWIVARALPDIAPLIEPHDSWYIGSHVFYTYLVHNRLWKRRIMQRTEQGYFSEAPGLARGILAGDFPVRIREEFVRMLEYYGQSPIIVRSSSLLEDSFGHAFAGKYESIFCVNTGSPEDRLDALEEAVKRVYASMMDESALAYRRQRGLQKQDEQMAILVQRVSGSLFSGLFMPALGGVGYSFSSWRWQSDLDPSAGMLRVVAGLGTRAVDRTGNDYPRLVSLDRPDLDPSTRGRNRYSQRYVDCLDLDTRQLITRDLANVLSLLPDWLATRLAERDATTEARLREQDRFDPVYLGTCPGLVGEVSLLDALRRILATLQGEYGNPVDIEFTVNWTESGDFMVNLLQCRPLQTPGCGATARPNASSTVSPDPGAVMLRLESTTMGPALHCRVDALIMVDPAGYHALPYRDKPSVARAIGLLNNHYRQQGATVMLLAPGRIGTTSPELGVPVSFAEISHMGMIFEIACPEAGYQPELSWGSHFFQDLVEAEIFYGAIPHEALAAELIGPEGGGNIFKSDFFKGEEELFARLAPDSALPPGLVSVYEPDDLLFSSDVINGSCLCGRGQQPGADPHAGQAYQEV</sequence>
<accession>A1AKT5</accession>
<dbReference type="Pfam" id="PF01326">
    <property type="entry name" value="PPDK_N"/>
    <property type="match status" value="1"/>
</dbReference>
<dbReference type="KEGG" id="ppd:Ppro_0321"/>
<reference evidence="2 3" key="1">
    <citation type="submission" date="2006-10" db="EMBL/GenBank/DDBJ databases">
        <title>Complete sequence of chromosome of Pelobacter propionicus DSM 2379.</title>
        <authorList>
            <consortium name="US DOE Joint Genome Institute"/>
            <person name="Copeland A."/>
            <person name="Lucas S."/>
            <person name="Lapidus A."/>
            <person name="Barry K."/>
            <person name="Detter J.C."/>
            <person name="Glavina del Rio T."/>
            <person name="Hammon N."/>
            <person name="Israni S."/>
            <person name="Dalin E."/>
            <person name="Tice H."/>
            <person name="Pitluck S."/>
            <person name="Saunders E."/>
            <person name="Brettin T."/>
            <person name="Bruce D."/>
            <person name="Han C."/>
            <person name="Tapia R."/>
            <person name="Schmutz J."/>
            <person name="Larimer F."/>
            <person name="Land M."/>
            <person name="Hauser L."/>
            <person name="Kyrpides N."/>
            <person name="Kim E."/>
            <person name="Lovley D."/>
            <person name="Richardson P."/>
        </authorList>
    </citation>
    <scope>NUCLEOTIDE SEQUENCE [LARGE SCALE GENOMIC DNA]</scope>
    <source>
        <strain evidence="3">DSM 2379 / NBRC 103807 / OttBd1</strain>
    </source>
</reference>
<keyword evidence="3" id="KW-1185">Reference proteome</keyword>
<dbReference type="InterPro" id="IPR002192">
    <property type="entry name" value="PPDK_AMP/ATP-bd"/>
</dbReference>
<dbReference type="GO" id="GO:0005524">
    <property type="term" value="F:ATP binding"/>
    <property type="evidence" value="ECO:0007669"/>
    <property type="project" value="InterPro"/>
</dbReference>
<protein>
    <submittedName>
        <fullName evidence="2">Phosphoenolpyruvate synthase</fullName>
    </submittedName>
</protein>
<dbReference type="EMBL" id="CP000482">
    <property type="protein sequence ID" value="ABK97955.1"/>
    <property type="molecule type" value="Genomic_DNA"/>
</dbReference>
<name>A1AKT5_PELPD</name>
<dbReference type="RefSeq" id="WP_011734269.1">
    <property type="nucleotide sequence ID" value="NC_008609.1"/>
</dbReference>
<dbReference type="AlphaFoldDB" id="A1AKT5"/>
<dbReference type="HOGENOM" id="CLU_015408_0_0_7"/>
<keyword evidence="2" id="KW-0670">Pyruvate</keyword>
<evidence type="ECO:0000259" key="1">
    <source>
        <dbReference type="Pfam" id="PF01326"/>
    </source>
</evidence>
<dbReference type="OrthoDB" id="9812167at2"/>
<feature type="domain" description="Pyruvate phosphate dikinase AMP/ATP-binding" evidence="1">
    <location>
        <begin position="301"/>
        <end position="664"/>
    </location>
</feature>
<dbReference type="SUPFAM" id="SSF56059">
    <property type="entry name" value="Glutathione synthetase ATP-binding domain-like"/>
    <property type="match status" value="1"/>
</dbReference>
<gene>
    <name evidence="2" type="ordered locus">Ppro_0321</name>
</gene>
<dbReference type="GO" id="GO:0016301">
    <property type="term" value="F:kinase activity"/>
    <property type="evidence" value="ECO:0007669"/>
    <property type="project" value="InterPro"/>
</dbReference>
<proteinExistence type="predicted"/>